<evidence type="ECO:0000313" key="2">
    <source>
        <dbReference type="EMBL" id="SFK82777.1"/>
    </source>
</evidence>
<keyword evidence="3" id="KW-1185">Reference proteome</keyword>
<evidence type="ECO:0000313" key="3">
    <source>
        <dbReference type="Proteomes" id="UP000198851"/>
    </source>
</evidence>
<evidence type="ECO:0008006" key="4">
    <source>
        <dbReference type="Google" id="ProtNLM"/>
    </source>
</evidence>
<gene>
    <name evidence="2" type="ORF">SAMN04488036_102400</name>
</gene>
<feature type="transmembrane region" description="Helical" evidence="1">
    <location>
        <begin position="34"/>
        <end position="52"/>
    </location>
</feature>
<feature type="transmembrane region" description="Helical" evidence="1">
    <location>
        <begin position="100"/>
        <end position="124"/>
    </location>
</feature>
<organism evidence="2 3">
    <name type="scientific">Shimia haliotis</name>
    <dbReference type="NCBI Taxonomy" id="1280847"/>
    <lineage>
        <taxon>Bacteria</taxon>
        <taxon>Pseudomonadati</taxon>
        <taxon>Pseudomonadota</taxon>
        <taxon>Alphaproteobacteria</taxon>
        <taxon>Rhodobacterales</taxon>
        <taxon>Roseobacteraceae</taxon>
    </lineage>
</organism>
<dbReference type="RefSeq" id="WP_093322294.1">
    <property type="nucleotide sequence ID" value="NZ_FOSZ01000002.1"/>
</dbReference>
<dbReference type="Proteomes" id="UP000198851">
    <property type="component" value="Unassembled WGS sequence"/>
</dbReference>
<feature type="transmembrane region" description="Helical" evidence="1">
    <location>
        <begin position="187"/>
        <end position="207"/>
    </location>
</feature>
<sequence length="209" mass="23224">MENKSLTRTDLIVALALTMIMAVAFTLIGGRPLVVTFVVGLVGVAALLLWMFQAQAELPEPVSFYPVFFGTLAWQFIHFTEEFRTGFQELFPVLYGAEPFSADLFVSVNMVSYFGFSISCILVLSRNIRFLVAPMLFFIVYGAIGNAIAHTWWVILMGEYFPGFVTGLVYWILGPFALSRLIGSAKVAITFTLGFGLVLVSILTIFMQQ</sequence>
<feature type="transmembrane region" description="Helical" evidence="1">
    <location>
        <begin position="131"/>
        <end position="154"/>
    </location>
</feature>
<evidence type="ECO:0000256" key="1">
    <source>
        <dbReference type="SAM" id="Phobius"/>
    </source>
</evidence>
<proteinExistence type="predicted"/>
<feature type="transmembrane region" description="Helical" evidence="1">
    <location>
        <begin position="64"/>
        <end position="80"/>
    </location>
</feature>
<feature type="transmembrane region" description="Helical" evidence="1">
    <location>
        <begin position="12"/>
        <end position="28"/>
    </location>
</feature>
<keyword evidence="1" id="KW-0472">Membrane</keyword>
<keyword evidence="1" id="KW-0812">Transmembrane</keyword>
<protein>
    <recommendedName>
        <fullName evidence="4">HXXEE domain-containing protein</fullName>
    </recommendedName>
</protein>
<reference evidence="3" key="1">
    <citation type="submission" date="2016-10" db="EMBL/GenBank/DDBJ databases">
        <authorList>
            <person name="Varghese N."/>
            <person name="Submissions S."/>
        </authorList>
    </citation>
    <scope>NUCLEOTIDE SEQUENCE [LARGE SCALE GENOMIC DNA]</scope>
    <source>
        <strain evidence="3">DSM 28453</strain>
    </source>
</reference>
<dbReference type="OrthoDB" id="4719533at2"/>
<name>A0A1I4CRB5_9RHOB</name>
<accession>A0A1I4CRB5</accession>
<feature type="transmembrane region" description="Helical" evidence="1">
    <location>
        <begin position="160"/>
        <end position="178"/>
    </location>
</feature>
<dbReference type="AlphaFoldDB" id="A0A1I4CRB5"/>
<dbReference type="EMBL" id="FOSZ01000002">
    <property type="protein sequence ID" value="SFK82777.1"/>
    <property type="molecule type" value="Genomic_DNA"/>
</dbReference>
<keyword evidence="1" id="KW-1133">Transmembrane helix</keyword>